<dbReference type="Gene3D" id="3.30.1360.200">
    <property type="match status" value="1"/>
</dbReference>
<evidence type="ECO:0000313" key="4">
    <source>
        <dbReference type="EMBL" id="GII26944.1"/>
    </source>
</evidence>
<keyword evidence="2" id="KW-0812">Transmembrane</keyword>
<sequence>MTPAAVPGEIATGEAATASPAPTSPMAPVPMPPGLMHPVPVQPPQPPPHATRRTTVILVAALIVVLALSTVLGAIAVLSTQNPDAPPLSDTPVKSLRSPMHFAPVTGVHAAPCEGLEAVPDNSGTTCYQLDPGVTVTTVQKIESVTEKDGTYSIRLVLSPASRQQIAELTRETVRQQLAIVVGDQVIAAPRVAQAITQDSLSIAGFDKAQADAIMALLSGPASGQGSGAPSPSPPPGQPGQTGQPGQPVQPGLATPGAPFPGQTGTFPPATPTSFATPPGTPQSFTTQPAFGTSGGGTPTAGAPRFADCKQANDNGYGPYTKGVHPEYYWYVDADNDGVACDPGDLG</sequence>
<comment type="caution">
    <text evidence="4">The sequence shown here is derived from an EMBL/GenBank/DDBJ whole genome shotgun (WGS) entry which is preliminary data.</text>
</comment>
<keyword evidence="2" id="KW-1133">Transmembrane helix</keyword>
<evidence type="ECO:0000256" key="2">
    <source>
        <dbReference type="SAM" id="Phobius"/>
    </source>
</evidence>
<feature type="compositionally biased region" description="Low complexity" evidence="1">
    <location>
        <begin position="239"/>
        <end position="252"/>
    </location>
</feature>
<evidence type="ECO:0000256" key="1">
    <source>
        <dbReference type="SAM" id="MobiDB-lite"/>
    </source>
</evidence>
<dbReference type="InterPro" id="IPR008613">
    <property type="entry name" value="Excalibur_Ca-bd_domain"/>
</dbReference>
<feature type="region of interest" description="Disordered" evidence="1">
    <location>
        <begin position="1"/>
        <end position="49"/>
    </location>
</feature>
<evidence type="ECO:0000313" key="5">
    <source>
        <dbReference type="Proteomes" id="UP000650628"/>
    </source>
</evidence>
<dbReference type="InterPro" id="IPR054384">
    <property type="entry name" value="SecDF_P1_head"/>
</dbReference>
<dbReference type="Proteomes" id="UP000650628">
    <property type="component" value="Unassembled WGS sequence"/>
</dbReference>
<dbReference type="AlphaFoldDB" id="A0A8J3X4T1"/>
<feature type="compositionally biased region" description="Low complexity" evidence="1">
    <location>
        <begin position="219"/>
        <end position="230"/>
    </location>
</feature>
<dbReference type="Pfam" id="PF22599">
    <property type="entry name" value="SecDF_P1_head"/>
    <property type="match status" value="1"/>
</dbReference>
<dbReference type="SMART" id="SM00894">
    <property type="entry name" value="Excalibur"/>
    <property type="match status" value="1"/>
</dbReference>
<dbReference type="Pfam" id="PF05901">
    <property type="entry name" value="Excalibur"/>
    <property type="match status" value="1"/>
</dbReference>
<feature type="compositionally biased region" description="Pro residues" evidence="1">
    <location>
        <begin position="22"/>
        <end position="49"/>
    </location>
</feature>
<feature type="compositionally biased region" description="Low complexity" evidence="1">
    <location>
        <begin position="264"/>
        <end position="278"/>
    </location>
</feature>
<dbReference type="RefSeq" id="WP_203951055.1">
    <property type="nucleotide sequence ID" value="NZ_BOOO01000002.1"/>
</dbReference>
<gene>
    <name evidence="4" type="ORF">Pmi06nite_03860</name>
</gene>
<feature type="transmembrane region" description="Helical" evidence="2">
    <location>
        <begin position="56"/>
        <end position="78"/>
    </location>
</feature>
<name>A0A8J3X4T1_9ACTN</name>
<feature type="domain" description="Excalibur calcium-binding" evidence="3">
    <location>
        <begin position="305"/>
        <end position="342"/>
    </location>
</feature>
<organism evidence="4 5">
    <name type="scientific">Planotetraspora mira</name>
    <dbReference type="NCBI Taxonomy" id="58121"/>
    <lineage>
        <taxon>Bacteria</taxon>
        <taxon>Bacillati</taxon>
        <taxon>Actinomycetota</taxon>
        <taxon>Actinomycetes</taxon>
        <taxon>Streptosporangiales</taxon>
        <taxon>Streptosporangiaceae</taxon>
        <taxon>Planotetraspora</taxon>
    </lineage>
</organism>
<evidence type="ECO:0000259" key="3">
    <source>
        <dbReference type="SMART" id="SM00894"/>
    </source>
</evidence>
<keyword evidence="2" id="KW-0472">Membrane</keyword>
<protein>
    <recommendedName>
        <fullName evidence="3">Excalibur calcium-binding domain-containing protein</fullName>
    </recommendedName>
</protein>
<dbReference type="EMBL" id="BOOO01000002">
    <property type="protein sequence ID" value="GII26944.1"/>
    <property type="molecule type" value="Genomic_DNA"/>
</dbReference>
<keyword evidence="5" id="KW-1185">Reference proteome</keyword>
<proteinExistence type="predicted"/>
<accession>A0A8J3X4T1</accession>
<reference evidence="4 5" key="1">
    <citation type="submission" date="2021-01" db="EMBL/GenBank/DDBJ databases">
        <title>Whole genome shotgun sequence of Planotetraspora mira NBRC 15435.</title>
        <authorList>
            <person name="Komaki H."/>
            <person name="Tamura T."/>
        </authorList>
    </citation>
    <scope>NUCLEOTIDE SEQUENCE [LARGE SCALE GENOMIC DNA]</scope>
    <source>
        <strain evidence="4 5">NBRC 15435</strain>
    </source>
</reference>
<feature type="region of interest" description="Disordered" evidence="1">
    <location>
        <begin position="219"/>
        <end position="306"/>
    </location>
</feature>